<proteinExistence type="predicted"/>
<evidence type="ECO:0000256" key="2">
    <source>
        <dbReference type="SAM" id="SignalP"/>
    </source>
</evidence>
<protein>
    <submittedName>
        <fullName evidence="3">Uncharacterized protein</fullName>
    </submittedName>
</protein>
<keyword evidence="1" id="KW-1133">Transmembrane helix</keyword>
<keyword evidence="4" id="KW-1185">Reference proteome</keyword>
<feature type="transmembrane region" description="Helical" evidence="1">
    <location>
        <begin position="198"/>
        <end position="215"/>
    </location>
</feature>
<keyword evidence="1" id="KW-0812">Transmembrane</keyword>
<organism evidence="3 4">
    <name type="scientific">Mucor velutinosus</name>
    <dbReference type="NCBI Taxonomy" id="708070"/>
    <lineage>
        <taxon>Eukaryota</taxon>
        <taxon>Fungi</taxon>
        <taxon>Fungi incertae sedis</taxon>
        <taxon>Mucoromycota</taxon>
        <taxon>Mucoromycotina</taxon>
        <taxon>Mucoromycetes</taxon>
        <taxon>Mucorales</taxon>
        <taxon>Mucorineae</taxon>
        <taxon>Mucoraceae</taxon>
        <taxon>Mucor</taxon>
    </lineage>
</organism>
<reference evidence="3 4" key="1">
    <citation type="submission" date="2022-11" db="EMBL/GenBank/DDBJ databases">
        <title>Mucor velutinosus strain NIH1002 WGS.</title>
        <authorList>
            <person name="Subramanian P."/>
            <person name="Mullikin J.C."/>
            <person name="Segre J.A."/>
            <person name="Zelazny A.M."/>
        </authorList>
    </citation>
    <scope>NUCLEOTIDE SEQUENCE [LARGE SCALE GENOMIC DNA]</scope>
    <source>
        <strain evidence="3 4">NIH1002</strain>
    </source>
</reference>
<accession>A0AAN7DQP3</accession>
<name>A0AAN7DQP3_9FUNG</name>
<comment type="caution">
    <text evidence="3">The sequence shown here is derived from an EMBL/GenBank/DDBJ whole genome shotgun (WGS) entry which is preliminary data.</text>
</comment>
<feature type="signal peptide" evidence="2">
    <location>
        <begin position="1"/>
        <end position="19"/>
    </location>
</feature>
<dbReference type="EMBL" id="JASEJX010000012">
    <property type="protein sequence ID" value="KAK4519165.1"/>
    <property type="molecule type" value="Genomic_DNA"/>
</dbReference>
<dbReference type="GeneID" id="89953083"/>
<keyword evidence="1" id="KW-0472">Membrane</keyword>
<feature type="chain" id="PRO_5043034154" evidence="2">
    <location>
        <begin position="20"/>
        <end position="225"/>
    </location>
</feature>
<evidence type="ECO:0000313" key="4">
    <source>
        <dbReference type="Proteomes" id="UP001304243"/>
    </source>
</evidence>
<evidence type="ECO:0000313" key="3">
    <source>
        <dbReference type="EMBL" id="KAK4519165.1"/>
    </source>
</evidence>
<dbReference type="Proteomes" id="UP001304243">
    <property type="component" value="Unassembled WGS sequence"/>
</dbReference>
<dbReference type="AlphaFoldDB" id="A0AAN7DQP3"/>
<keyword evidence="2" id="KW-0732">Signal</keyword>
<dbReference type="RefSeq" id="XP_064685831.1">
    <property type="nucleotide sequence ID" value="XM_064828629.1"/>
</dbReference>
<gene>
    <name evidence="3" type="ORF">ATC70_009397</name>
</gene>
<sequence length="225" mass="25552">MLFLLFPLISRWLRLKRNANTVSPDYQAAFDDLQKETIDFVRSNDKVIYSIHQTIEQLQHLVVVVKLRNKAKPVAAKYQENRPSTGSVHALPSLTAKSSVVEDIAKIIEIYNQLYYTMDRINSTAIKNLDKLGIQDIFDDEDTQWYRVSTIQKAEAADFAEEAKALKSLSDIAIAQGKTLQVAPKTAPEMVLSDEEKVWFFFLICSLIVVYILWYKADSASEGTA</sequence>
<evidence type="ECO:0000256" key="1">
    <source>
        <dbReference type="SAM" id="Phobius"/>
    </source>
</evidence>